<gene>
    <name evidence="1" type="ORF">DLM46_07425</name>
</gene>
<dbReference type="EMBL" id="QHKS01000004">
    <property type="protein sequence ID" value="RDK03356.1"/>
    <property type="molecule type" value="Genomic_DNA"/>
</dbReference>
<sequence length="439" mass="47618">MEKPEAENVADPNAATLTFTSSGMPMIVAYSMSQSPRICSSSDFKPVGRVFHSGREVLLPWIAHLTELGNKGLLRTETVREQHVQPGVPIQVKGVFGSEVPDRRYDSCGPLVAAFTPEPGHKYHVNFAFQGKSSCSQSLMDVTDSDHPVPAGHAVACPKVNDYAAVDNDAKNYLKADHEKDLSEAQQEEAAATSNADKVSAIKKEAAALDSLGQSKEALATVDRALAMAGVSERRALIATKAGILFSLNDPQAALTLLAPEIESIRKQAASQPPVQRAAMLGTYTEGFVTATFAHMQLQQWQDAVGTLADAQSPLEGPSFLAYRGLIYRYIMARTQNPSLANASLEHDAAYYAEHDSGHYGALLRMWRGEETVLEVAGILARMSGVDRQEARGEVLFYTAAYLKFVKDKAAGAKMTLTNLNQLAPYGSIEWIYGQRVLQ</sequence>
<accession>A0A370NCN8</accession>
<organism evidence="1 2">
    <name type="scientific">Paraburkholderia lacunae</name>
    <dbReference type="NCBI Taxonomy" id="2211104"/>
    <lineage>
        <taxon>Bacteria</taxon>
        <taxon>Pseudomonadati</taxon>
        <taxon>Pseudomonadota</taxon>
        <taxon>Betaproteobacteria</taxon>
        <taxon>Burkholderiales</taxon>
        <taxon>Burkholderiaceae</taxon>
        <taxon>Paraburkholderia</taxon>
    </lineage>
</organism>
<comment type="caution">
    <text evidence="1">The sequence shown here is derived from an EMBL/GenBank/DDBJ whole genome shotgun (WGS) entry which is preliminary data.</text>
</comment>
<proteinExistence type="predicted"/>
<keyword evidence="2" id="KW-1185">Reference proteome</keyword>
<evidence type="ECO:0000313" key="2">
    <source>
        <dbReference type="Proteomes" id="UP000254875"/>
    </source>
</evidence>
<name>A0A370NCN8_9BURK</name>
<dbReference type="Proteomes" id="UP000254875">
    <property type="component" value="Unassembled WGS sequence"/>
</dbReference>
<evidence type="ECO:0000313" key="1">
    <source>
        <dbReference type="EMBL" id="RDK03356.1"/>
    </source>
</evidence>
<protein>
    <submittedName>
        <fullName evidence="1">Uncharacterized protein</fullName>
    </submittedName>
</protein>
<reference evidence="2" key="1">
    <citation type="submission" date="2018-05" db="EMBL/GenBank/DDBJ databases">
        <authorList>
            <person name="Feng T."/>
        </authorList>
    </citation>
    <scope>NUCLEOTIDE SEQUENCE [LARGE SCALE GENOMIC DNA]</scope>
    <source>
        <strain evidence="2">S27</strain>
    </source>
</reference>
<dbReference type="AlphaFoldDB" id="A0A370NCN8"/>